<protein>
    <recommendedName>
        <fullName evidence="5">protein adenylyltransferase</fullName>
        <ecNumber evidence="5">2.7.7.108</ecNumber>
    </recommendedName>
</protein>
<keyword evidence="2" id="KW-0548">Nucleotidyltransferase</keyword>
<name>A0AAV4ZVD7_9HYPH</name>
<evidence type="ECO:0000313" key="9">
    <source>
        <dbReference type="EMBL" id="GJD92228.1"/>
    </source>
</evidence>
<dbReference type="SUPFAM" id="SSF140931">
    <property type="entry name" value="Fic-like"/>
    <property type="match status" value="1"/>
</dbReference>
<dbReference type="GO" id="GO:0070733">
    <property type="term" value="F:AMPylase activity"/>
    <property type="evidence" value="ECO:0007669"/>
    <property type="project" value="UniProtKB-EC"/>
</dbReference>
<dbReference type="PANTHER" id="PTHR39560">
    <property type="entry name" value="PROTEIN ADENYLYLTRANSFERASE FIC-RELATED"/>
    <property type="match status" value="1"/>
</dbReference>
<dbReference type="InterPro" id="IPR003812">
    <property type="entry name" value="Fido"/>
</dbReference>
<evidence type="ECO:0000259" key="8">
    <source>
        <dbReference type="PROSITE" id="PS51459"/>
    </source>
</evidence>
<sequence length="173" mass="19133">MYAVAVDPYCYPGSTVLRNRPGLNDQVALDRFEAVATANRFLEPMPAGRWGERHFRAVHRHIFQDVYAWAGRSRTVRIGKGGSVFCYPEHIDAELKRIFSGLRQAGNLRGFDRIGFIAGAAHLLAELNAVHAFRDGNGRAQLAFMALLAGQAGHPLDLARLDPQTFLSAMNGR</sequence>
<evidence type="ECO:0000256" key="2">
    <source>
        <dbReference type="ARBA" id="ARBA00022695"/>
    </source>
</evidence>
<keyword evidence="3" id="KW-0547">Nucleotide-binding</keyword>
<organism evidence="9 10">
    <name type="scientific">Methylobacterium hispanicum</name>
    <dbReference type="NCBI Taxonomy" id="270350"/>
    <lineage>
        <taxon>Bacteria</taxon>
        <taxon>Pseudomonadati</taxon>
        <taxon>Pseudomonadota</taxon>
        <taxon>Alphaproteobacteria</taxon>
        <taxon>Hyphomicrobiales</taxon>
        <taxon>Methylobacteriaceae</taxon>
        <taxon>Methylobacterium</taxon>
    </lineage>
</organism>
<evidence type="ECO:0000313" key="10">
    <source>
        <dbReference type="Proteomes" id="UP001055247"/>
    </source>
</evidence>
<evidence type="ECO:0000256" key="1">
    <source>
        <dbReference type="ARBA" id="ARBA00022679"/>
    </source>
</evidence>
<dbReference type="AlphaFoldDB" id="A0AAV4ZVD7"/>
<dbReference type="RefSeq" id="WP_066924038.1">
    <property type="nucleotide sequence ID" value="NZ_BPQO01000039.1"/>
</dbReference>
<dbReference type="GO" id="GO:0005524">
    <property type="term" value="F:ATP binding"/>
    <property type="evidence" value="ECO:0007669"/>
    <property type="project" value="UniProtKB-KW"/>
</dbReference>
<proteinExistence type="predicted"/>
<dbReference type="Proteomes" id="UP001055247">
    <property type="component" value="Unassembled WGS sequence"/>
</dbReference>
<comment type="caution">
    <text evidence="9">The sequence shown here is derived from an EMBL/GenBank/DDBJ whole genome shotgun (WGS) entry which is preliminary data.</text>
</comment>
<keyword evidence="10" id="KW-1185">Reference proteome</keyword>
<evidence type="ECO:0000256" key="7">
    <source>
        <dbReference type="ARBA" id="ARBA00048696"/>
    </source>
</evidence>
<comment type="catalytic activity">
    <reaction evidence="7">
        <text>L-tyrosyl-[protein] + ATP = O-(5'-adenylyl)-L-tyrosyl-[protein] + diphosphate</text>
        <dbReference type="Rhea" id="RHEA:54288"/>
        <dbReference type="Rhea" id="RHEA-COMP:10136"/>
        <dbReference type="Rhea" id="RHEA-COMP:13846"/>
        <dbReference type="ChEBI" id="CHEBI:30616"/>
        <dbReference type="ChEBI" id="CHEBI:33019"/>
        <dbReference type="ChEBI" id="CHEBI:46858"/>
        <dbReference type="ChEBI" id="CHEBI:83624"/>
        <dbReference type="EC" id="2.7.7.108"/>
    </reaction>
</comment>
<evidence type="ECO:0000256" key="4">
    <source>
        <dbReference type="ARBA" id="ARBA00022840"/>
    </source>
</evidence>
<evidence type="ECO:0000256" key="6">
    <source>
        <dbReference type="ARBA" id="ARBA00047939"/>
    </source>
</evidence>
<dbReference type="InterPro" id="IPR036597">
    <property type="entry name" value="Fido-like_dom_sf"/>
</dbReference>
<keyword evidence="4" id="KW-0067">ATP-binding</keyword>
<dbReference type="PANTHER" id="PTHR39560:SF1">
    <property type="entry name" value="PROTEIN ADENYLYLTRANSFERASE FIC-RELATED"/>
    <property type="match status" value="1"/>
</dbReference>
<dbReference type="Pfam" id="PF02661">
    <property type="entry name" value="Fic"/>
    <property type="match status" value="1"/>
</dbReference>
<dbReference type="Gene3D" id="1.10.3290.10">
    <property type="entry name" value="Fido-like domain"/>
    <property type="match status" value="1"/>
</dbReference>
<dbReference type="PROSITE" id="PS51459">
    <property type="entry name" value="FIDO"/>
    <property type="match status" value="1"/>
</dbReference>
<gene>
    <name evidence="9" type="primary">fic</name>
    <name evidence="9" type="ORF">BHAOGJBA_5781</name>
</gene>
<dbReference type="EC" id="2.7.7.108" evidence="5"/>
<dbReference type="GO" id="GO:0051302">
    <property type="term" value="P:regulation of cell division"/>
    <property type="evidence" value="ECO:0007669"/>
    <property type="project" value="TreeGrafter"/>
</dbReference>
<dbReference type="EMBL" id="BPQO01000039">
    <property type="protein sequence ID" value="GJD92228.1"/>
    <property type="molecule type" value="Genomic_DNA"/>
</dbReference>
<accession>A0AAV4ZVD7</accession>
<reference evidence="9" key="2">
    <citation type="submission" date="2021-08" db="EMBL/GenBank/DDBJ databases">
        <authorList>
            <person name="Tani A."/>
            <person name="Ola A."/>
            <person name="Ogura Y."/>
            <person name="Katsura K."/>
            <person name="Hayashi T."/>
        </authorList>
    </citation>
    <scope>NUCLEOTIDE SEQUENCE</scope>
    <source>
        <strain evidence="9">DSM 16372</strain>
    </source>
</reference>
<keyword evidence="1" id="KW-0808">Transferase</keyword>
<comment type="catalytic activity">
    <reaction evidence="6">
        <text>L-threonyl-[protein] + ATP = 3-O-(5'-adenylyl)-L-threonyl-[protein] + diphosphate</text>
        <dbReference type="Rhea" id="RHEA:54292"/>
        <dbReference type="Rhea" id="RHEA-COMP:11060"/>
        <dbReference type="Rhea" id="RHEA-COMP:13847"/>
        <dbReference type="ChEBI" id="CHEBI:30013"/>
        <dbReference type="ChEBI" id="CHEBI:30616"/>
        <dbReference type="ChEBI" id="CHEBI:33019"/>
        <dbReference type="ChEBI" id="CHEBI:138113"/>
        <dbReference type="EC" id="2.7.7.108"/>
    </reaction>
</comment>
<feature type="domain" description="Fido" evidence="8">
    <location>
        <begin position="50"/>
        <end position="173"/>
    </location>
</feature>
<reference evidence="9" key="1">
    <citation type="journal article" date="2016" name="Front. Microbiol.">
        <title>Genome Sequence of the Piezophilic, Mesophilic Sulfate-Reducing Bacterium Desulfovibrio indicus J2T.</title>
        <authorList>
            <person name="Cao J."/>
            <person name="Maignien L."/>
            <person name="Shao Z."/>
            <person name="Alain K."/>
            <person name="Jebbar M."/>
        </authorList>
    </citation>
    <scope>NUCLEOTIDE SEQUENCE</scope>
    <source>
        <strain evidence="9">DSM 16372</strain>
    </source>
</reference>
<evidence type="ECO:0000256" key="3">
    <source>
        <dbReference type="ARBA" id="ARBA00022741"/>
    </source>
</evidence>
<evidence type="ECO:0000256" key="5">
    <source>
        <dbReference type="ARBA" id="ARBA00034531"/>
    </source>
</evidence>